<dbReference type="InterPro" id="IPR051173">
    <property type="entry name" value="Ca_channel_alpha-2/delta"/>
</dbReference>
<protein>
    <submittedName>
        <fullName evidence="2">VWFA and cache domain-containing protein 1</fullName>
    </submittedName>
</protein>
<dbReference type="PANTHER" id="PTHR10166:SF66">
    <property type="entry name" value="VWFA AND CACHE DOMAIN-CONTAINING PROTEIN CG16868"/>
    <property type="match status" value="1"/>
</dbReference>
<evidence type="ECO:0000313" key="2">
    <source>
        <dbReference type="EMBL" id="JAP46909.1"/>
    </source>
</evidence>
<dbReference type="EMBL" id="GEEE01016316">
    <property type="protein sequence ID" value="JAP46909.1"/>
    <property type="molecule type" value="Transcribed_RNA"/>
</dbReference>
<name>A0A0X3P4U3_SCHSO</name>
<dbReference type="GO" id="GO:0005245">
    <property type="term" value="F:voltage-gated calcium channel activity"/>
    <property type="evidence" value="ECO:0007669"/>
    <property type="project" value="TreeGrafter"/>
</dbReference>
<feature type="region of interest" description="Disordered" evidence="1">
    <location>
        <begin position="375"/>
        <end position="399"/>
    </location>
</feature>
<feature type="compositionally biased region" description="Low complexity" evidence="1">
    <location>
        <begin position="377"/>
        <end position="388"/>
    </location>
</feature>
<accession>A0A0X3P4U3</accession>
<dbReference type="GO" id="GO:0005891">
    <property type="term" value="C:voltage-gated calcium channel complex"/>
    <property type="evidence" value="ECO:0007669"/>
    <property type="project" value="TreeGrafter"/>
</dbReference>
<evidence type="ECO:0000256" key="1">
    <source>
        <dbReference type="SAM" id="MobiDB-lite"/>
    </source>
</evidence>
<gene>
    <name evidence="2" type="primary">CAHD1</name>
    <name evidence="2" type="ORF">TR117309</name>
</gene>
<feature type="non-terminal residue" evidence="2">
    <location>
        <position position="631"/>
    </location>
</feature>
<dbReference type="PANTHER" id="PTHR10166">
    <property type="entry name" value="VOLTAGE-DEPENDENT CALCIUM CHANNEL SUBUNIT ALPHA-2/DELTA-RELATED"/>
    <property type="match status" value="1"/>
</dbReference>
<reference evidence="2" key="1">
    <citation type="submission" date="2016-01" db="EMBL/GenBank/DDBJ databases">
        <title>Reference transcriptome for the parasite Schistocephalus solidus: insights into the molecular evolution of parasitism.</title>
        <authorList>
            <person name="Hebert F.O."/>
            <person name="Grambauer S."/>
            <person name="Barber I."/>
            <person name="Landry C.R."/>
            <person name="Aubin-Horth N."/>
        </authorList>
    </citation>
    <scope>NUCLEOTIDE SEQUENCE</scope>
</reference>
<dbReference type="AlphaFoldDB" id="A0A0X3P4U3"/>
<proteinExistence type="predicted"/>
<organism evidence="2">
    <name type="scientific">Schistocephalus solidus</name>
    <name type="common">Tapeworm</name>
    <dbReference type="NCBI Taxonomy" id="70667"/>
    <lineage>
        <taxon>Eukaryota</taxon>
        <taxon>Metazoa</taxon>
        <taxon>Spiralia</taxon>
        <taxon>Lophotrochozoa</taxon>
        <taxon>Platyhelminthes</taxon>
        <taxon>Cestoda</taxon>
        <taxon>Eucestoda</taxon>
        <taxon>Diphyllobothriidea</taxon>
        <taxon>Diphyllobothriidae</taxon>
        <taxon>Schistocephalus</taxon>
    </lineage>
</organism>
<sequence length="631" mass="69973">MLLSFPLMMAIYSLFASFLIVLSLNLPLCGRAHRTLTVDAQVGKPSLDGKPLHDSSHRSAVGDKVASSDASVEEVKSFVNRLSAKFTRLARDEMGALAMQAAFDRLQYDPRPKNADDVALASLVDQLSLRLRHYGHLVSNQKNLVLQIYHEQKGSTMVPRQDCCSLSERDPIFESVYGVRVSRRRCCDLLPLDLTRPAFNPGHNLTHRFLRQLDYWPNVKWIYFITAQGLHTEFPAHNFRSTFVLSMLDSLDEVIYSRRIAAGDADRLDLPATELRRHRRRSVAAGHNRGGRQAPGALFNSGGVYDCLSVHQLRHRDVFVRSVVPQPIWLVIVLDQSDASRTQVFLSQRIARLLLASLSEKDRVGLVLASANGVHIPQPSGSSQPRPSTAAASGARKSPRHRIDLFPAVQETKLLLAEYIYTPRPPGTAKTNHTRALVEAFTILRSAIDAQNERGPNAFGLGPPTHNILIAYISRGQLDNLQESNATLREVTLQQTLLDNRVVINAYMPGEEKSATVLFEKMFMQHLATRWNAHSDPEVYRPSDVRSGHFFVINRTTDLASTVGRFYELFAPPSGTLTAAAAAAVGVPGTAAHPSKEATSLGDQDVLVEVEDEAGVEDVEPSAAFFFRRPR</sequence>